<proteinExistence type="predicted"/>
<evidence type="ECO:0000313" key="3">
    <source>
        <dbReference type="Proteomes" id="UP000516361"/>
    </source>
</evidence>
<sequence>MRINSVNEYPLNHLNFKNSKKSKKTKISVTSVSIKKEEIEIEKFNDYSNLKPKEVKSKEAWKVLKNKYGNIFLKVKEYVDYLVKKQNGIKVKEPDLSEIKDELSKEDWSAEGVANRIIEFAKSISGGDKSKIKLLKDAIEQGFNEAKKELGSLPEVSQKTHDLVMKKLDEWENEKNTEDKENSNGKNN</sequence>
<feature type="region of interest" description="Disordered" evidence="1">
    <location>
        <begin position="164"/>
        <end position="188"/>
    </location>
</feature>
<dbReference type="Proteomes" id="UP000516361">
    <property type="component" value="Chromosome"/>
</dbReference>
<dbReference type="KEGG" id="ocy:OSSY52_16140"/>
<dbReference type="RefSeq" id="WP_190614025.1">
    <property type="nucleotide sequence ID" value="NZ_AP018712.1"/>
</dbReference>
<keyword evidence="3" id="KW-1185">Reference proteome</keyword>
<dbReference type="InParanoid" id="A0A7G1G960"/>
<dbReference type="AlphaFoldDB" id="A0A7G1G960"/>
<evidence type="ECO:0000256" key="1">
    <source>
        <dbReference type="SAM" id="MobiDB-lite"/>
    </source>
</evidence>
<reference evidence="2 3" key="1">
    <citation type="submission" date="2018-06" db="EMBL/GenBank/DDBJ databases">
        <title>Genome sequencing of Oceanotoga sp. sy52.</title>
        <authorList>
            <person name="Mori K."/>
        </authorList>
    </citation>
    <scope>NUCLEOTIDE SEQUENCE [LARGE SCALE GENOMIC DNA]</scope>
    <source>
        <strain evidence="3">sy52</strain>
    </source>
</reference>
<evidence type="ECO:0000313" key="2">
    <source>
        <dbReference type="EMBL" id="BBE31473.1"/>
    </source>
</evidence>
<evidence type="ECO:0008006" key="4">
    <source>
        <dbReference type="Google" id="ProtNLM"/>
    </source>
</evidence>
<organism evidence="2 3">
    <name type="scientific">Tepiditoga spiralis</name>
    <dbReference type="NCBI Taxonomy" id="2108365"/>
    <lineage>
        <taxon>Bacteria</taxon>
        <taxon>Thermotogati</taxon>
        <taxon>Thermotogota</taxon>
        <taxon>Thermotogae</taxon>
        <taxon>Petrotogales</taxon>
        <taxon>Petrotogaceae</taxon>
        <taxon>Tepiditoga</taxon>
    </lineage>
</organism>
<accession>A0A7G1G960</accession>
<protein>
    <recommendedName>
        <fullName evidence="4">DUF5610 domain-containing protein</fullName>
    </recommendedName>
</protein>
<name>A0A7G1G960_9BACT</name>
<gene>
    <name evidence="2" type="ORF">OSSY52_16140</name>
</gene>
<dbReference type="EMBL" id="AP018712">
    <property type="protein sequence ID" value="BBE31473.1"/>
    <property type="molecule type" value="Genomic_DNA"/>
</dbReference>